<organism evidence="1 2">
    <name type="scientific">Duganella levis</name>
    <dbReference type="NCBI Taxonomy" id="2692169"/>
    <lineage>
        <taxon>Bacteria</taxon>
        <taxon>Pseudomonadati</taxon>
        <taxon>Pseudomonadota</taxon>
        <taxon>Betaproteobacteria</taxon>
        <taxon>Burkholderiales</taxon>
        <taxon>Oxalobacteraceae</taxon>
        <taxon>Telluria group</taxon>
        <taxon>Duganella</taxon>
    </lineage>
</organism>
<evidence type="ECO:0000313" key="2">
    <source>
        <dbReference type="Proteomes" id="UP000642144"/>
    </source>
</evidence>
<dbReference type="RefSeq" id="WP_161057951.1">
    <property type="nucleotide sequence ID" value="NZ_WWCT01000034.1"/>
</dbReference>
<name>A0ABW9W8F6_9BURK</name>
<dbReference type="EMBL" id="WWCT01000034">
    <property type="protein sequence ID" value="MYN30258.1"/>
    <property type="molecule type" value="Genomic_DNA"/>
</dbReference>
<evidence type="ECO:0000313" key="1">
    <source>
        <dbReference type="EMBL" id="MYN30258.1"/>
    </source>
</evidence>
<protein>
    <submittedName>
        <fullName evidence="1">Uncharacterized protein</fullName>
    </submittedName>
</protein>
<comment type="caution">
    <text evidence="1">The sequence shown here is derived from an EMBL/GenBank/DDBJ whole genome shotgun (WGS) entry which is preliminary data.</text>
</comment>
<accession>A0ABW9W8F6</accession>
<sequence>MGTEFKVAGIDEGKVITFADGEDYIHTQISLAAGQTDYRAVSATDKFLVFAVQFDPIIHGQTAADGSSIVWHTQLVGSKGSWWNLFVVENKADVPVSVIVKTKSI</sequence>
<dbReference type="Proteomes" id="UP000642144">
    <property type="component" value="Unassembled WGS sequence"/>
</dbReference>
<reference evidence="1 2" key="1">
    <citation type="submission" date="2019-12" db="EMBL/GenBank/DDBJ databases">
        <title>Novel species isolated from a subtropical stream in China.</title>
        <authorList>
            <person name="Lu H."/>
        </authorList>
    </citation>
    <scope>NUCLEOTIDE SEQUENCE [LARGE SCALE GENOMIC DNA]</scope>
    <source>
        <strain evidence="1 2">CY42W</strain>
    </source>
</reference>
<keyword evidence="2" id="KW-1185">Reference proteome</keyword>
<proteinExistence type="predicted"/>
<gene>
    <name evidence="1" type="ORF">GTP69_28010</name>
</gene>